<comment type="similarity">
    <text evidence="1">Belongs to the ROK (NagC/XylR) family.</text>
</comment>
<organism evidence="2 3">
    <name type="scientific">Paludisphaera mucosa</name>
    <dbReference type="NCBI Taxonomy" id="3030827"/>
    <lineage>
        <taxon>Bacteria</taxon>
        <taxon>Pseudomonadati</taxon>
        <taxon>Planctomycetota</taxon>
        <taxon>Planctomycetia</taxon>
        <taxon>Isosphaerales</taxon>
        <taxon>Isosphaeraceae</taxon>
        <taxon>Paludisphaera</taxon>
    </lineage>
</organism>
<sequence length="317" mass="32417">MIGVDLGGTKIMAGVVAPDNRILGRGKRNTPAKEGGPAILKTMLECIDEALAEAGVARGDVVAAGIGSPGPLDVDAGVILFSANLSVKNYPIGPELSAALGVPVRLQNDVRVGGYGEFMLGAGRGYTDLITAFVGTGIGGCLILNGRIVAGSTNNAGEIGHVVVKAGGPRCGCGSKGCMEAFASKTAMANRLVKAAKKRDCPLGEKILRKGRLKSGDLAQAVRDKDEVAVREVERAAFYLGVGLGGLVNVFGPQVVVIGGGVTQALGQPYLDMVADSARQQIITDPDKTIKFVQATLGDDAGVLGASLFAREMMAQG</sequence>
<name>A0ABT6FBG4_9BACT</name>
<reference evidence="2 3" key="1">
    <citation type="submission" date="2023-03" db="EMBL/GenBank/DDBJ databases">
        <title>Paludisphaera mucosa sp. nov. a novel planctomycete from northern fen.</title>
        <authorList>
            <person name="Ivanova A."/>
        </authorList>
    </citation>
    <scope>NUCLEOTIDE SEQUENCE [LARGE SCALE GENOMIC DNA]</scope>
    <source>
        <strain evidence="2 3">Pla2</strain>
    </source>
</reference>
<dbReference type="PANTHER" id="PTHR18964:SF149">
    <property type="entry name" value="BIFUNCTIONAL UDP-N-ACETYLGLUCOSAMINE 2-EPIMERASE_N-ACETYLMANNOSAMINE KINASE"/>
    <property type="match status" value="1"/>
</dbReference>
<proteinExistence type="inferred from homology"/>
<dbReference type="EMBL" id="JARRAG010000002">
    <property type="protein sequence ID" value="MDG3004723.1"/>
    <property type="molecule type" value="Genomic_DNA"/>
</dbReference>
<dbReference type="Gene3D" id="3.30.420.40">
    <property type="match status" value="2"/>
</dbReference>
<dbReference type="InterPro" id="IPR000600">
    <property type="entry name" value="ROK"/>
</dbReference>
<protein>
    <submittedName>
        <fullName evidence="2">ROK family protein</fullName>
    </submittedName>
</protein>
<gene>
    <name evidence="2" type="ORF">PZE19_13120</name>
</gene>
<comment type="caution">
    <text evidence="2">The sequence shown here is derived from an EMBL/GenBank/DDBJ whole genome shotgun (WGS) entry which is preliminary data.</text>
</comment>
<keyword evidence="3" id="KW-1185">Reference proteome</keyword>
<accession>A0ABT6FBG4</accession>
<dbReference type="PANTHER" id="PTHR18964">
    <property type="entry name" value="ROK (REPRESSOR, ORF, KINASE) FAMILY"/>
    <property type="match status" value="1"/>
</dbReference>
<dbReference type="SUPFAM" id="SSF53067">
    <property type="entry name" value="Actin-like ATPase domain"/>
    <property type="match status" value="1"/>
</dbReference>
<evidence type="ECO:0000256" key="1">
    <source>
        <dbReference type="ARBA" id="ARBA00006479"/>
    </source>
</evidence>
<dbReference type="Pfam" id="PF00480">
    <property type="entry name" value="ROK"/>
    <property type="match status" value="1"/>
</dbReference>
<evidence type="ECO:0000313" key="2">
    <source>
        <dbReference type="EMBL" id="MDG3004723.1"/>
    </source>
</evidence>
<dbReference type="InterPro" id="IPR043129">
    <property type="entry name" value="ATPase_NBD"/>
</dbReference>
<dbReference type="Proteomes" id="UP001216907">
    <property type="component" value="Unassembled WGS sequence"/>
</dbReference>
<evidence type="ECO:0000313" key="3">
    <source>
        <dbReference type="Proteomes" id="UP001216907"/>
    </source>
</evidence>
<dbReference type="RefSeq" id="WP_277861077.1">
    <property type="nucleotide sequence ID" value="NZ_JARRAG010000002.1"/>
</dbReference>